<accession>A0ABR6C0Z4</accession>
<name>A0ABR6C0Z4_9HYPH</name>
<evidence type="ECO:0008006" key="3">
    <source>
        <dbReference type="Google" id="ProtNLM"/>
    </source>
</evidence>
<dbReference type="Proteomes" id="UP000587524">
    <property type="component" value="Unassembled WGS sequence"/>
</dbReference>
<reference evidence="1 2" key="1">
    <citation type="submission" date="2020-08" db="EMBL/GenBank/DDBJ databases">
        <title>Genomic Encyclopedia of Type Strains, Phase IV (KMG-IV): sequencing the most valuable type-strain genomes for metagenomic binning, comparative biology and taxonomic classification.</title>
        <authorList>
            <person name="Goeker M."/>
        </authorList>
    </citation>
    <scope>NUCLEOTIDE SEQUENCE [LARGE SCALE GENOMIC DNA]</scope>
    <source>
        <strain evidence="1 2">DSM 17455</strain>
    </source>
</reference>
<organism evidence="1 2">
    <name type="scientific">Aminobacter ciceronei</name>
    <dbReference type="NCBI Taxonomy" id="150723"/>
    <lineage>
        <taxon>Bacteria</taxon>
        <taxon>Pseudomonadati</taxon>
        <taxon>Pseudomonadota</taxon>
        <taxon>Alphaproteobacteria</taxon>
        <taxon>Hyphomicrobiales</taxon>
        <taxon>Phyllobacteriaceae</taxon>
        <taxon>Aminobacter</taxon>
    </lineage>
</organism>
<dbReference type="Gene3D" id="6.20.20.10">
    <property type="match status" value="1"/>
</dbReference>
<evidence type="ECO:0000313" key="1">
    <source>
        <dbReference type="EMBL" id="MBA9018596.1"/>
    </source>
</evidence>
<keyword evidence="2" id="KW-1185">Reference proteome</keyword>
<comment type="caution">
    <text evidence="1">The sequence shown here is derived from an EMBL/GenBank/DDBJ whole genome shotgun (WGS) entry which is preliminary data.</text>
</comment>
<dbReference type="EMBL" id="JACJHZ010000002">
    <property type="protein sequence ID" value="MBA9018596.1"/>
    <property type="molecule type" value="Genomic_DNA"/>
</dbReference>
<gene>
    <name evidence="1" type="ORF">HNQ97_000582</name>
</gene>
<proteinExistence type="predicted"/>
<evidence type="ECO:0000313" key="2">
    <source>
        <dbReference type="Proteomes" id="UP000587524"/>
    </source>
</evidence>
<protein>
    <recommendedName>
        <fullName evidence="3">Restriction alleviation protein Lar</fullName>
    </recommendedName>
</protein>
<sequence length="381" mass="41877">MSALDKTGLEPCPFCGGKDLVSEGDDKIVGYRCRTCEATGPNHYNSRFDWNRRASTTSAGVTEEQVDHALDAADYCRNTITRKWMRAALEAAFVSRVAPVSQKEAVPVNDELWALCYLHDWGPPREGQEHRWEPGKNIFPAVHAFYTSWQDAEAIRKDMTNPAKYWVVRARTEDARMNKVRASSPSPAPAVEPVGIKALEWNENRTAKSIGGSYHIATGSFLMWVPAAMHDFGFYADDEAAIRAANRNHERSIRSALHPSPTPVSDETCATCQGNGEIVTDWETYLHGDDDEHATAECPDCNGEGKISPTPVSAPVGVVEELHELVELVADQCLGPSTLDDPDDETVGWDGDGKPLAMTFGHIRRARKAVASLRSPAVEGK</sequence>
<dbReference type="RefSeq" id="WP_182573442.1">
    <property type="nucleotide sequence ID" value="NZ_JACJHY010000002.1"/>
</dbReference>